<dbReference type="SUPFAM" id="SSF56219">
    <property type="entry name" value="DNase I-like"/>
    <property type="match status" value="1"/>
</dbReference>
<sequence length="229" mass="24091">DGGPRAGGTPLRVLAANLMVGLADTGELMALVSRVRPDVLALQEVTPAALERLERAGLRETLPHAVTRPRPGAGGSALYARHPLTPGEAIEHGRFGQVRAELAHPGGARVEVVSVHPCPPKRYGPQPCWRSGLEALPRAGGPPRVLAGDFNATLDHLLMRELLDSGYRDAAEVTGQGLRATWPQGGWGPVPGVAIDHVLADSRLGVRSFSVHGLKGTDHHPVSAVLTLP</sequence>
<gene>
    <name evidence="2" type="ORF">OUY22_21320</name>
</gene>
<protein>
    <submittedName>
        <fullName evidence="2">Endonuclease/exonuclease/phosphatase family protein</fullName>
    </submittedName>
</protein>
<proteinExistence type="predicted"/>
<dbReference type="Gene3D" id="3.60.10.10">
    <property type="entry name" value="Endonuclease/exonuclease/phosphatase"/>
    <property type="match status" value="1"/>
</dbReference>
<dbReference type="Pfam" id="PF03372">
    <property type="entry name" value="Exo_endo_phos"/>
    <property type="match status" value="1"/>
</dbReference>
<keyword evidence="2" id="KW-0378">Hydrolase</keyword>
<dbReference type="EMBL" id="JAPNNL010000087">
    <property type="protein sequence ID" value="MDA0635970.1"/>
    <property type="molecule type" value="Genomic_DNA"/>
</dbReference>
<evidence type="ECO:0000313" key="3">
    <source>
        <dbReference type="Proteomes" id="UP001144036"/>
    </source>
</evidence>
<reference evidence="2" key="1">
    <citation type="submission" date="2022-11" db="EMBL/GenBank/DDBJ databases">
        <title>Nonomuraea corallina sp. nov., a new species of the genus Nonomuraea isolated from sea side sediment in Thai sea.</title>
        <authorList>
            <person name="Ngamcharungchit C."/>
            <person name="Matsumoto A."/>
            <person name="Suriyachadkun C."/>
            <person name="Panbangred W."/>
            <person name="Inahashi Y."/>
            <person name="Intra B."/>
        </authorList>
    </citation>
    <scope>NUCLEOTIDE SEQUENCE</scope>
    <source>
        <strain evidence="2">MCN248</strain>
    </source>
</reference>
<organism evidence="2 3">
    <name type="scientific">Nonomuraea corallina</name>
    <dbReference type="NCBI Taxonomy" id="2989783"/>
    <lineage>
        <taxon>Bacteria</taxon>
        <taxon>Bacillati</taxon>
        <taxon>Actinomycetota</taxon>
        <taxon>Actinomycetes</taxon>
        <taxon>Streptosporangiales</taxon>
        <taxon>Streptosporangiaceae</taxon>
        <taxon>Nonomuraea</taxon>
    </lineage>
</organism>
<feature type="domain" description="Endonuclease/exonuclease/phosphatase" evidence="1">
    <location>
        <begin position="25"/>
        <end position="219"/>
    </location>
</feature>
<feature type="non-terminal residue" evidence="2">
    <location>
        <position position="1"/>
    </location>
</feature>
<evidence type="ECO:0000259" key="1">
    <source>
        <dbReference type="Pfam" id="PF03372"/>
    </source>
</evidence>
<keyword evidence="3" id="KW-1185">Reference proteome</keyword>
<evidence type="ECO:0000313" key="2">
    <source>
        <dbReference type="EMBL" id="MDA0635970.1"/>
    </source>
</evidence>
<keyword evidence="2" id="KW-0540">Nuclease</keyword>
<accession>A0ABT4SG54</accession>
<name>A0ABT4SG54_9ACTN</name>
<dbReference type="GO" id="GO:0004519">
    <property type="term" value="F:endonuclease activity"/>
    <property type="evidence" value="ECO:0007669"/>
    <property type="project" value="UniProtKB-KW"/>
</dbReference>
<dbReference type="InterPro" id="IPR005135">
    <property type="entry name" value="Endo/exonuclease/phosphatase"/>
</dbReference>
<dbReference type="Proteomes" id="UP001144036">
    <property type="component" value="Unassembled WGS sequence"/>
</dbReference>
<dbReference type="RefSeq" id="WP_270156832.1">
    <property type="nucleotide sequence ID" value="NZ_JAPNNL010000087.1"/>
</dbReference>
<comment type="caution">
    <text evidence="2">The sequence shown here is derived from an EMBL/GenBank/DDBJ whole genome shotgun (WGS) entry which is preliminary data.</text>
</comment>
<keyword evidence="2" id="KW-0255">Endonuclease</keyword>
<dbReference type="InterPro" id="IPR036691">
    <property type="entry name" value="Endo/exonu/phosph_ase_sf"/>
</dbReference>